<feature type="region of interest" description="Disordered" evidence="11">
    <location>
        <begin position="53"/>
        <end position="91"/>
    </location>
</feature>
<reference evidence="12" key="1">
    <citation type="submission" date="2015-07" db="EMBL/GenBank/DDBJ databases">
        <title>Transcriptome Assembly of Anthurium amnicola.</title>
        <authorList>
            <person name="Suzuki J."/>
        </authorList>
    </citation>
    <scope>NUCLEOTIDE SEQUENCE</scope>
</reference>
<comment type="subcellular location">
    <subcellularLocation>
        <location evidence="1">Endoplasmic reticulum membrane</location>
        <topology evidence="1">Multi-pass membrane protein</topology>
    </subcellularLocation>
</comment>
<feature type="non-terminal residue" evidence="12">
    <location>
        <position position="375"/>
    </location>
</feature>
<sequence length="375" mass="39489">MAAGGGGWYEEAEKLCAEEDLMAALGDRSMFTLDDINLDDIFLDLKDTDIISGFTADNPPPPPPQSSLFPSSVNLLGDSAPAETAPPATVEAGSGAGGVVLPEGLLCEDIDVTQLEWLSNFCEESYSSSSDGLHFLPFHVDTGDVVGNNRNQEVAAAAADSAKEQLVQFRTSSPISVLEHQGLGAGVPQPTSSSTSSLSSPTSSACSGIRGSGGKVITTAAPLRSPPPEPMVIPARCRSKRPRPSSFSPRPPILIPFAPSNSEAAAPTSPTSSHIIEPASHAAASQWEMDVGPMEKKKKKAKKPKVTVAEAASKIDATDLAAFLVDVTGSYDSQTDIQMMRFADYFARSFSAVSASQFPWTKMFRESPVAKIIDV</sequence>
<keyword evidence="5" id="KW-0053">Apoptosis</keyword>
<comment type="subunit">
    <text evidence="3">Constitutively interacts with CASP4; required for the localization of procaspase 4 to the ER.</text>
</comment>
<evidence type="ECO:0000256" key="7">
    <source>
        <dbReference type="ARBA" id="ARBA00022989"/>
    </source>
</evidence>
<dbReference type="PANTHER" id="PTHR13448:SF0">
    <property type="entry name" value="TRANSMEMBRANE PROTEIN 214"/>
    <property type="match status" value="1"/>
</dbReference>
<evidence type="ECO:0000313" key="12">
    <source>
        <dbReference type="EMBL" id="JAT54284.1"/>
    </source>
</evidence>
<proteinExistence type="inferred from homology"/>
<keyword evidence="4" id="KW-0812">Transmembrane</keyword>
<feature type="compositionally biased region" description="Low complexity" evidence="11">
    <location>
        <begin position="188"/>
        <end position="204"/>
    </location>
</feature>
<evidence type="ECO:0000256" key="8">
    <source>
        <dbReference type="ARBA" id="ARBA00023136"/>
    </source>
</evidence>
<dbReference type="EMBL" id="GDJX01000246">
    <property type="protein sequence ID" value="JAT67690.1"/>
    <property type="molecule type" value="Transcribed_RNA"/>
</dbReference>
<evidence type="ECO:0000256" key="9">
    <source>
        <dbReference type="ARBA" id="ARBA00023180"/>
    </source>
</evidence>
<keyword evidence="7" id="KW-1133">Transmembrane helix</keyword>
<feature type="region of interest" description="Disordered" evidence="11">
    <location>
        <begin position="238"/>
        <end position="274"/>
    </location>
</feature>
<comment type="function">
    <text evidence="10">Critical mediator, in cooperation with CASP4, of endoplasmic reticulum-stress induced apoptosis. Required or the activation of CASP4 following endoplasmic reticulum stress.</text>
</comment>
<evidence type="ECO:0000313" key="13">
    <source>
        <dbReference type="EMBL" id="JAT67690.1"/>
    </source>
</evidence>
<organism evidence="12">
    <name type="scientific">Anthurium amnicola</name>
    <dbReference type="NCBI Taxonomy" id="1678845"/>
    <lineage>
        <taxon>Eukaryota</taxon>
        <taxon>Viridiplantae</taxon>
        <taxon>Streptophyta</taxon>
        <taxon>Embryophyta</taxon>
        <taxon>Tracheophyta</taxon>
        <taxon>Spermatophyta</taxon>
        <taxon>Magnoliopsida</taxon>
        <taxon>Liliopsida</taxon>
        <taxon>Araceae</taxon>
        <taxon>Pothoideae</taxon>
        <taxon>Potheae</taxon>
        <taxon>Anthurium</taxon>
    </lineage>
</organism>
<feature type="compositionally biased region" description="Low complexity" evidence="11">
    <location>
        <begin position="80"/>
        <end position="91"/>
    </location>
</feature>
<evidence type="ECO:0000256" key="6">
    <source>
        <dbReference type="ARBA" id="ARBA00022824"/>
    </source>
</evidence>
<evidence type="ECO:0000256" key="5">
    <source>
        <dbReference type="ARBA" id="ARBA00022703"/>
    </source>
</evidence>
<dbReference type="InterPro" id="IPR019308">
    <property type="entry name" value="TMEM214"/>
</dbReference>
<evidence type="ECO:0000256" key="3">
    <source>
        <dbReference type="ARBA" id="ARBA00011720"/>
    </source>
</evidence>
<gene>
    <name evidence="12" type="ORF">g.60290</name>
    <name evidence="13" type="ORF">g.60297</name>
</gene>
<feature type="region of interest" description="Disordered" evidence="11">
    <location>
        <begin position="182"/>
        <end position="211"/>
    </location>
</feature>
<dbReference type="AlphaFoldDB" id="A0A1D1YI40"/>
<keyword evidence="9" id="KW-0325">Glycoprotein</keyword>
<dbReference type="GO" id="GO:0005794">
    <property type="term" value="C:Golgi apparatus"/>
    <property type="evidence" value="ECO:0007669"/>
    <property type="project" value="TreeGrafter"/>
</dbReference>
<evidence type="ECO:0000256" key="4">
    <source>
        <dbReference type="ARBA" id="ARBA00022692"/>
    </source>
</evidence>
<dbReference type="PANTHER" id="PTHR13448">
    <property type="entry name" value="TRANSMEMBRANE PROTEIN 214"/>
    <property type="match status" value="1"/>
</dbReference>
<evidence type="ECO:0000256" key="2">
    <source>
        <dbReference type="ARBA" id="ARBA00007984"/>
    </source>
</evidence>
<keyword evidence="6" id="KW-0256">Endoplasmic reticulum</keyword>
<accession>A0A1D1YI40</accession>
<dbReference type="EMBL" id="GDJX01013652">
    <property type="protein sequence ID" value="JAT54284.1"/>
    <property type="molecule type" value="Transcribed_RNA"/>
</dbReference>
<protein>
    <submittedName>
        <fullName evidence="12">Uncharacterized protein</fullName>
    </submittedName>
</protein>
<name>A0A1D1YI40_9ARAE</name>
<evidence type="ECO:0000256" key="1">
    <source>
        <dbReference type="ARBA" id="ARBA00004477"/>
    </source>
</evidence>
<feature type="compositionally biased region" description="Low complexity" evidence="11">
    <location>
        <begin position="258"/>
        <end position="273"/>
    </location>
</feature>
<comment type="similarity">
    <text evidence="2">Belongs to the TMEM214 family.</text>
</comment>
<evidence type="ECO:0000256" key="10">
    <source>
        <dbReference type="ARBA" id="ARBA00024938"/>
    </source>
</evidence>
<evidence type="ECO:0000256" key="11">
    <source>
        <dbReference type="SAM" id="MobiDB-lite"/>
    </source>
</evidence>
<dbReference type="GO" id="GO:0005789">
    <property type="term" value="C:endoplasmic reticulum membrane"/>
    <property type="evidence" value="ECO:0007669"/>
    <property type="project" value="UniProtKB-SubCell"/>
</dbReference>
<keyword evidence="8" id="KW-0472">Membrane</keyword>